<sequence>LTPPYWCICAPSAHMSCPESSKRHFPHLVCHRGHSHLILCNFVPNPISTSMPTHPSEHLHLWHLHLL</sequence>
<name>A0A0V0GDZ6_SOLCH</name>
<dbReference type="EMBL" id="GEDG01041507">
    <property type="protein sequence ID" value="JAP06396.1"/>
    <property type="molecule type" value="Transcribed_RNA"/>
</dbReference>
<dbReference type="AlphaFoldDB" id="A0A0V0GDZ6"/>
<organism evidence="1">
    <name type="scientific">Solanum chacoense</name>
    <name type="common">Chaco potato</name>
    <dbReference type="NCBI Taxonomy" id="4108"/>
    <lineage>
        <taxon>Eukaryota</taxon>
        <taxon>Viridiplantae</taxon>
        <taxon>Streptophyta</taxon>
        <taxon>Embryophyta</taxon>
        <taxon>Tracheophyta</taxon>
        <taxon>Spermatophyta</taxon>
        <taxon>Magnoliopsida</taxon>
        <taxon>eudicotyledons</taxon>
        <taxon>Gunneridae</taxon>
        <taxon>Pentapetalae</taxon>
        <taxon>asterids</taxon>
        <taxon>lamiids</taxon>
        <taxon>Solanales</taxon>
        <taxon>Solanaceae</taxon>
        <taxon>Solanoideae</taxon>
        <taxon>Solaneae</taxon>
        <taxon>Solanum</taxon>
    </lineage>
</organism>
<accession>A0A0V0GDZ6</accession>
<protein>
    <submittedName>
        <fullName evidence="1">Putative ovule protein</fullName>
    </submittedName>
</protein>
<feature type="non-terminal residue" evidence="1">
    <location>
        <position position="1"/>
    </location>
</feature>
<evidence type="ECO:0000313" key="1">
    <source>
        <dbReference type="EMBL" id="JAP06396.1"/>
    </source>
</evidence>
<reference evidence="1" key="1">
    <citation type="submission" date="2015-12" db="EMBL/GenBank/DDBJ databases">
        <title>Gene expression during late stages of embryo sac development: a critical building block for successful pollen-pistil interactions.</title>
        <authorList>
            <person name="Liu Y."/>
            <person name="Joly V."/>
            <person name="Sabar M."/>
            <person name="Matton D.P."/>
        </authorList>
    </citation>
    <scope>NUCLEOTIDE SEQUENCE</scope>
</reference>
<proteinExistence type="predicted"/>